<evidence type="ECO:0000313" key="2">
    <source>
        <dbReference type="EMBL" id="ODM17592.1"/>
    </source>
</evidence>
<dbReference type="AlphaFoldDB" id="A0A1E3B9E8"/>
<comment type="caution">
    <text evidence="2">The sequence shown here is derived from an EMBL/GenBank/DDBJ whole genome shotgun (WGS) entry which is preliminary data.</text>
</comment>
<dbReference type="Proteomes" id="UP000094569">
    <property type="component" value="Unassembled WGS sequence"/>
</dbReference>
<dbReference type="EMBL" id="JXNT01000008">
    <property type="protein sequence ID" value="ODM17592.1"/>
    <property type="molecule type" value="Genomic_DNA"/>
</dbReference>
<evidence type="ECO:0000313" key="3">
    <source>
        <dbReference type="Proteomes" id="UP000094569"/>
    </source>
</evidence>
<gene>
    <name evidence="2" type="ORF">SI65_07267</name>
</gene>
<reference evidence="2 3" key="1">
    <citation type="journal article" date="2016" name="BMC Genomics">
        <title>Comparative genomic and transcriptomic analyses of the Fuzhuan brick tea-fermentation fungus Aspergillus cristatus.</title>
        <authorList>
            <person name="Ge Y."/>
            <person name="Wang Y."/>
            <person name="Liu Y."/>
            <person name="Tan Y."/>
            <person name="Ren X."/>
            <person name="Zhang X."/>
            <person name="Hyde K.D."/>
            <person name="Liu Y."/>
            <person name="Liu Z."/>
        </authorList>
    </citation>
    <scope>NUCLEOTIDE SEQUENCE [LARGE SCALE GENOMIC DNA]</scope>
    <source>
        <strain evidence="2 3">GZAAS20.1005</strain>
    </source>
</reference>
<proteinExistence type="predicted"/>
<feature type="region of interest" description="Disordered" evidence="1">
    <location>
        <begin position="1"/>
        <end position="29"/>
    </location>
</feature>
<dbReference type="VEuPathDB" id="FungiDB:SI65_07267"/>
<protein>
    <submittedName>
        <fullName evidence="2">Uncharacterized protein</fullName>
    </submittedName>
</protein>
<keyword evidence="3" id="KW-1185">Reference proteome</keyword>
<organism evidence="2 3">
    <name type="scientific">Aspergillus cristatus</name>
    <name type="common">Chinese Fuzhuan brick tea-fermentation fungus</name>
    <name type="synonym">Eurotium cristatum</name>
    <dbReference type="NCBI Taxonomy" id="573508"/>
    <lineage>
        <taxon>Eukaryota</taxon>
        <taxon>Fungi</taxon>
        <taxon>Dikarya</taxon>
        <taxon>Ascomycota</taxon>
        <taxon>Pezizomycotina</taxon>
        <taxon>Eurotiomycetes</taxon>
        <taxon>Eurotiomycetidae</taxon>
        <taxon>Eurotiales</taxon>
        <taxon>Aspergillaceae</taxon>
        <taxon>Aspergillus</taxon>
        <taxon>Aspergillus subgen. Aspergillus</taxon>
    </lineage>
</organism>
<accession>A0A1E3B9E8</accession>
<sequence length="130" mass="14076">MPNPIGIPTPNITPNNLNRTSIRTTNPSDTGNLAPTIPITAKNLVTVRGIINYWNHGVRRVYHEHIACFYRRCGVELSSFVRVVALRDVRVHMALFCGGCGALGWMRTDCHFTSYAGGDGGCGAGVGAFD</sequence>
<feature type="compositionally biased region" description="Low complexity" evidence="1">
    <location>
        <begin position="8"/>
        <end position="20"/>
    </location>
</feature>
<evidence type="ECO:0000256" key="1">
    <source>
        <dbReference type="SAM" id="MobiDB-lite"/>
    </source>
</evidence>
<name>A0A1E3B9E8_ASPCR</name>